<dbReference type="EMBL" id="HG316454">
    <property type="protein sequence ID" value="CDF87643.1"/>
    <property type="molecule type" value="Genomic_DNA"/>
</dbReference>
<name>A0A8J2SZ89_ZYGB2</name>
<reference evidence="4" key="1">
    <citation type="journal article" date="2013" name="Genome Announc.">
        <title>Genome sequence of the food spoilage yeast Zygosaccharomyces bailii CLIB 213(T).</title>
        <authorList>
            <person name="Galeote V."/>
            <person name="Bigey F."/>
            <person name="Devillers H."/>
            <person name="Neuveglise C."/>
            <person name="Dequin S."/>
        </authorList>
    </citation>
    <scope>NUCLEOTIDE SEQUENCE [LARGE SCALE GENOMIC DNA]</scope>
    <source>
        <strain evidence="4">CLIB 213 / ATCC 58445 / CBS 680 / CCRC 21525 / NBRC 1098 / NCYC 1416 / NRRL Y-2227</strain>
    </source>
</reference>
<organism evidence="3 4">
    <name type="scientific">Zygosaccharomyces bailii (strain CLIB 213 / ATCC 58445 / CBS 680 / BCRC 21525 / NBRC 1098 / NCYC 1416 / NRRL Y-2227)</name>
    <dbReference type="NCBI Taxonomy" id="1333698"/>
    <lineage>
        <taxon>Eukaryota</taxon>
        <taxon>Fungi</taxon>
        <taxon>Dikarya</taxon>
        <taxon>Ascomycota</taxon>
        <taxon>Saccharomycotina</taxon>
        <taxon>Saccharomycetes</taxon>
        <taxon>Saccharomycetales</taxon>
        <taxon>Saccharomycetaceae</taxon>
        <taxon>Zygosaccharomyces</taxon>
    </lineage>
</organism>
<accession>A0A8J2SZ89</accession>
<evidence type="ECO:0000259" key="1">
    <source>
        <dbReference type="Pfam" id="PF00675"/>
    </source>
</evidence>
<keyword evidence="4" id="KW-1185">Reference proteome</keyword>
<sequence>MGFNKLISVQLDYAPQYHLTKYVSTRTRLQLVHINHKSSPLVQGYFAVATECATDSGAPHTLEHLVFMGSQKYPYKGLLDTAGNLCMSSTNAWTATDQTVYTLTTAGWQGFKKLLPAYLDHILHPTLSDEACLTEVHYIDPEDMTDKGVVYSEMEAIETQSWFVTMLEKQKLLFPQGSGYRSETGGLTTHLRHLSNEDIRKFHKNSYSPENLCIIISGNLPEEELLSIVQDWDNELPTYDKTFYQRPFLDTESAHIPARLSKSVESTVEFPESDESQGELLFAWIGEPYHSYRRDLAVSMLMDYFTETALAPFTKQLVEVEDPFANSVDYWTDDFVRTIINLNVHGVPTEKLQLTKSKTLEVLSTHRVDLGRIRQVIDNAKWDYVLKIEKNGDTILSQAAITDFIYGHLDGSSLESTLKDLTDFDSLLEWSQEMWQDLLQETFVTNKPVIVVGKPSVNMNEQLEMDGAHLIKQREKEYGFQGKAKLREELKSAVLHNDKPIPVSLLQNFTLEDPSKTVDFISTRGITTIDGCEFNDHNDELTSRVLGAKPENFPFFLHLEHYPTQFVELHALLNSTSIKDASLLPFYHVLDEIFSMPMKLGGGKLIPYEDVISKLQSETIDAEVSLGLQATAPDLINFRIRCKAEDYAKAVEWIKHCLFDMVFDESRVRVLLDNYLTSIVEVKREGDLMLESLTGTHLYTERSVKKSVDPLFVEDKLERILEEIDQGKYEERILPKLELIRSQLRTTFSKHHLLILADVTKIGPDIYKPWESLAQALGEIPEGYEAKIPPSPRLLDAASPLCKAPGNKAFIITTPASESSYMNIITSIPFNLDYRHPDYAAVSLAAEYLQSVEGPFWKGIRGTGLAYGASMMKMTEVNALGFNIYRGADIIKCYQVAKQIVDQHASGEIDINPQQLEGAISMIINSIASVEKSYVSAAVSKYIDNFILQRGPNFNEYYLDKLSKVTIENVQIVLKKYFVNLFDCSKSVAFISCHPSKLESFQEFLEKEGFVVEVQELEEDEEDEEESD</sequence>
<dbReference type="Proteomes" id="UP000019375">
    <property type="component" value="Unassembled WGS sequence"/>
</dbReference>
<gene>
    <name evidence="3" type="ORF">BN860_11166g</name>
</gene>
<evidence type="ECO:0000313" key="3">
    <source>
        <dbReference type="EMBL" id="CDF87643.1"/>
    </source>
</evidence>
<dbReference type="InterPro" id="IPR007863">
    <property type="entry name" value="Peptidase_M16_C"/>
</dbReference>
<dbReference type="PANTHER" id="PTHR43016:SF16">
    <property type="entry name" value="METALLOPROTEASE, PUTATIVE (AFU_ORTHOLOGUE AFUA_4G07610)-RELATED"/>
    <property type="match status" value="1"/>
</dbReference>
<dbReference type="PANTHER" id="PTHR43016">
    <property type="entry name" value="PRESEQUENCE PROTEASE"/>
    <property type="match status" value="1"/>
</dbReference>
<dbReference type="Gene3D" id="3.30.830.10">
    <property type="entry name" value="Metalloenzyme, LuxS/M16 peptidase-like"/>
    <property type="match status" value="4"/>
</dbReference>
<dbReference type="GO" id="GO:0046872">
    <property type="term" value="F:metal ion binding"/>
    <property type="evidence" value="ECO:0007669"/>
    <property type="project" value="InterPro"/>
</dbReference>
<proteinExistence type="predicted"/>
<dbReference type="SUPFAM" id="SSF63411">
    <property type="entry name" value="LuxS/MPP-like metallohydrolase"/>
    <property type="match status" value="3"/>
</dbReference>
<dbReference type="AlphaFoldDB" id="A0A8J2SZ89"/>
<dbReference type="InterPro" id="IPR011765">
    <property type="entry name" value="Pept_M16_N"/>
</dbReference>
<dbReference type="FunFam" id="3.30.830.10:FF:000015">
    <property type="entry name" value="Putative zinc metalloprotease"/>
    <property type="match status" value="1"/>
</dbReference>
<evidence type="ECO:0000313" key="4">
    <source>
        <dbReference type="Proteomes" id="UP000019375"/>
    </source>
</evidence>
<dbReference type="OrthoDB" id="4953at2759"/>
<feature type="domain" description="Peptidase M16 N-terminal" evidence="1">
    <location>
        <begin position="55"/>
        <end position="135"/>
    </location>
</feature>
<dbReference type="Pfam" id="PF05193">
    <property type="entry name" value="Peptidase_M16_C"/>
    <property type="match status" value="1"/>
</dbReference>
<feature type="domain" description="Peptidase M16 C-terminal" evidence="2">
    <location>
        <begin position="194"/>
        <end position="321"/>
    </location>
</feature>
<evidence type="ECO:0000259" key="2">
    <source>
        <dbReference type="Pfam" id="PF05193"/>
    </source>
</evidence>
<dbReference type="InterPro" id="IPR011249">
    <property type="entry name" value="Metalloenz_LuxS/M16"/>
</dbReference>
<protein>
    <submittedName>
        <fullName evidence="3">BN860_11166g1_1</fullName>
    </submittedName>
</protein>
<dbReference type="Pfam" id="PF00675">
    <property type="entry name" value="Peptidase_M16"/>
    <property type="match status" value="1"/>
</dbReference>
<dbReference type="FunFam" id="3.30.830.10:FF:000031">
    <property type="entry name" value="Putative zinc metalloprotease"/>
    <property type="match status" value="1"/>
</dbReference>